<dbReference type="Pfam" id="PF13391">
    <property type="entry name" value="HNH_2"/>
    <property type="match status" value="1"/>
</dbReference>
<feature type="domain" description="HNH nuclease" evidence="1">
    <location>
        <begin position="6"/>
        <end position="37"/>
    </location>
</feature>
<keyword evidence="3" id="KW-1185">Reference proteome</keyword>
<sequence length="167" mass="18763">MPDEFIENLKDTIDQPYNLIMLSLQVHEMFDRYDICLQKTNIAHHYKIQCFNDNKKRYLAHALQFEGRSVDDLVVFKNHDQTSTLGDRALPNPLFLEIHATIAGVLEMSGAGKFLDELLSEYPPTGNSAPASTWAGIERQIMLNDFATQFEAGLKGGLAFLSSGQVN</sequence>
<organism evidence="2 3">
    <name type="scientific">Antrodiella citrinella</name>
    <dbReference type="NCBI Taxonomy" id="2447956"/>
    <lineage>
        <taxon>Eukaryota</taxon>
        <taxon>Fungi</taxon>
        <taxon>Dikarya</taxon>
        <taxon>Basidiomycota</taxon>
        <taxon>Agaricomycotina</taxon>
        <taxon>Agaricomycetes</taxon>
        <taxon>Polyporales</taxon>
        <taxon>Steccherinaceae</taxon>
        <taxon>Antrodiella</taxon>
    </lineage>
</organism>
<dbReference type="EMBL" id="SGPM01000585">
    <property type="protein sequence ID" value="THH18576.1"/>
    <property type="molecule type" value="Genomic_DNA"/>
</dbReference>
<dbReference type="AlphaFoldDB" id="A0A4S4M0L9"/>
<evidence type="ECO:0000313" key="3">
    <source>
        <dbReference type="Proteomes" id="UP000308730"/>
    </source>
</evidence>
<dbReference type="InterPro" id="IPR003615">
    <property type="entry name" value="HNH_nuc"/>
</dbReference>
<evidence type="ECO:0000259" key="1">
    <source>
        <dbReference type="Pfam" id="PF13391"/>
    </source>
</evidence>
<accession>A0A4S4M0L9</accession>
<reference evidence="2 3" key="1">
    <citation type="submission" date="2019-02" db="EMBL/GenBank/DDBJ databases">
        <title>Genome sequencing of the rare red list fungi Antrodiella citrinella (Flaviporus citrinellus).</title>
        <authorList>
            <person name="Buettner E."/>
            <person name="Kellner H."/>
        </authorList>
    </citation>
    <scope>NUCLEOTIDE SEQUENCE [LARGE SCALE GENOMIC DNA]</scope>
    <source>
        <strain evidence="2 3">DSM 108506</strain>
    </source>
</reference>
<name>A0A4S4M0L9_9APHY</name>
<comment type="caution">
    <text evidence="2">The sequence shown here is derived from an EMBL/GenBank/DDBJ whole genome shotgun (WGS) entry which is preliminary data.</text>
</comment>
<proteinExistence type="predicted"/>
<gene>
    <name evidence="2" type="ORF">EUX98_g8933</name>
</gene>
<evidence type="ECO:0000313" key="2">
    <source>
        <dbReference type="EMBL" id="THH18576.1"/>
    </source>
</evidence>
<dbReference type="Proteomes" id="UP000308730">
    <property type="component" value="Unassembled WGS sequence"/>
</dbReference>
<protein>
    <recommendedName>
        <fullName evidence="1">HNH nuclease domain-containing protein</fullName>
    </recommendedName>
</protein>
<dbReference type="OrthoDB" id="2757744at2759"/>